<comment type="similarity">
    <text evidence="2">Belongs to the UPF0014 family.</text>
</comment>
<comment type="subcellular location">
    <subcellularLocation>
        <location evidence="1">Membrane</location>
        <topology evidence="1">Multi-pass membrane protein</topology>
    </subcellularLocation>
</comment>
<feature type="transmembrane region" description="Helical" evidence="6">
    <location>
        <begin position="93"/>
        <end position="116"/>
    </location>
</feature>
<feature type="transmembrane region" description="Helical" evidence="6">
    <location>
        <begin position="12"/>
        <end position="32"/>
    </location>
</feature>
<dbReference type="GO" id="GO:0005886">
    <property type="term" value="C:plasma membrane"/>
    <property type="evidence" value="ECO:0007669"/>
    <property type="project" value="TreeGrafter"/>
</dbReference>
<evidence type="ECO:0000256" key="5">
    <source>
        <dbReference type="ARBA" id="ARBA00023136"/>
    </source>
</evidence>
<feature type="transmembrane region" description="Helical" evidence="6">
    <location>
        <begin position="64"/>
        <end position="81"/>
    </location>
</feature>
<keyword evidence="3 6" id="KW-0812">Transmembrane</keyword>
<reference evidence="7" key="1">
    <citation type="submission" date="2016-11" db="EMBL/GenBank/DDBJ databases">
        <authorList>
            <person name="Jaros S."/>
            <person name="Januszkiewicz K."/>
            <person name="Wedrychowicz H."/>
        </authorList>
    </citation>
    <scope>NUCLEOTIDE SEQUENCE [LARGE SCALE GENOMIC DNA]</scope>
    <source>
        <strain evidence="7">DSM 9705</strain>
    </source>
</reference>
<dbReference type="Proteomes" id="UP000184139">
    <property type="component" value="Unassembled WGS sequence"/>
</dbReference>
<gene>
    <name evidence="7" type="ORF">SAMN02745124_03423</name>
</gene>
<feature type="transmembrane region" description="Helical" evidence="6">
    <location>
        <begin position="128"/>
        <end position="148"/>
    </location>
</feature>
<dbReference type="RefSeq" id="WP_073377908.1">
    <property type="nucleotide sequence ID" value="NZ_FQXS01000024.1"/>
</dbReference>
<feature type="transmembrane region" description="Helical" evidence="6">
    <location>
        <begin position="191"/>
        <end position="213"/>
    </location>
</feature>
<dbReference type="PANTHER" id="PTHR30028">
    <property type="entry name" value="UPF0014 INNER MEMBRANE PROTEIN YBBM-RELATED"/>
    <property type="match status" value="1"/>
</dbReference>
<evidence type="ECO:0000313" key="7">
    <source>
        <dbReference type="EMBL" id="SHI04317.1"/>
    </source>
</evidence>
<dbReference type="InterPro" id="IPR005226">
    <property type="entry name" value="UPF0014_fam"/>
</dbReference>
<evidence type="ECO:0000256" key="2">
    <source>
        <dbReference type="ARBA" id="ARBA00005268"/>
    </source>
</evidence>
<accession>A0A1M5XWW8</accession>
<keyword evidence="4 6" id="KW-1133">Transmembrane helix</keyword>
<dbReference type="PANTHER" id="PTHR30028:SF0">
    <property type="entry name" value="PROTEIN ALUMINUM SENSITIVE 3"/>
    <property type="match status" value="1"/>
</dbReference>
<keyword evidence="5 6" id="KW-0472">Membrane</keyword>
<name>A0A1M5XWW8_9BACT</name>
<dbReference type="AlphaFoldDB" id="A0A1M5XWW8"/>
<evidence type="ECO:0000313" key="8">
    <source>
        <dbReference type="Proteomes" id="UP000184139"/>
    </source>
</evidence>
<dbReference type="OrthoDB" id="9791807at2"/>
<evidence type="ECO:0000256" key="3">
    <source>
        <dbReference type="ARBA" id="ARBA00022692"/>
    </source>
</evidence>
<dbReference type="EMBL" id="FQXS01000024">
    <property type="protein sequence ID" value="SHI04317.1"/>
    <property type="molecule type" value="Genomic_DNA"/>
</dbReference>
<proteinExistence type="inferred from homology"/>
<evidence type="ECO:0000256" key="6">
    <source>
        <dbReference type="SAM" id="Phobius"/>
    </source>
</evidence>
<evidence type="ECO:0000256" key="1">
    <source>
        <dbReference type="ARBA" id="ARBA00004141"/>
    </source>
</evidence>
<feature type="transmembrane region" description="Helical" evidence="6">
    <location>
        <begin position="225"/>
        <end position="246"/>
    </location>
</feature>
<dbReference type="Pfam" id="PF03649">
    <property type="entry name" value="UPF0014"/>
    <property type="match status" value="1"/>
</dbReference>
<dbReference type="STRING" id="1121409.SAMN02745124_03423"/>
<feature type="transmembrane region" description="Helical" evidence="6">
    <location>
        <begin position="39"/>
        <end position="58"/>
    </location>
</feature>
<protein>
    <submittedName>
        <fullName evidence="7">Putative ABC transport system permease protein</fullName>
    </submittedName>
</protein>
<organism evidence="7 8">
    <name type="scientific">Desulfofustis glycolicus DSM 9705</name>
    <dbReference type="NCBI Taxonomy" id="1121409"/>
    <lineage>
        <taxon>Bacteria</taxon>
        <taxon>Pseudomonadati</taxon>
        <taxon>Thermodesulfobacteriota</taxon>
        <taxon>Desulfobulbia</taxon>
        <taxon>Desulfobulbales</taxon>
        <taxon>Desulfocapsaceae</taxon>
        <taxon>Desulfofustis</taxon>
    </lineage>
</organism>
<evidence type="ECO:0000256" key="4">
    <source>
        <dbReference type="ARBA" id="ARBA00022989"/>
    </source>
</evidence>
<keyword evidence="8" id="KW-1185">Reference proteome</keyword>
<sequence length="268" mass="29244">MNVATLSAVDLALSGGLILLLAVLSFFLNLGLGRRLLISAARMTVQLLLIGMVLQALFASKTPWFIMLISSVMLLAAGHEVRSRLKCKIKGLFGFGVGVGSMFVSSFSVTVLTLIVILQQDPWYDPRYAIPILGMLLGNTMNGVALAADRMTTMFYEQRELIEQRLMLGETWHQAISELRRDCMRTGMIPIINSMAAAGLVSLPGMMTGQILGGSPPVEAVKYQILIMLLIAAGAGFGVVSAILMIERHLFDHRHRLCLERLLPGDQS</sequence>